<dbReference type="AlphaFoldDB" id="A0A1D1Z8A1"/>
<dbReference type="PROSITE" id="PS50088">
    <property type="entry name" value="ANK_REPEAT"/>
    <property type="match status" value="2"/>
</dbReference>
<keyword evidence="6 8" id="KW-0472">Membrane</keyword>
<accession>A0A1D1Z8A1</accession>
<dbReference type="PANTHER" id="PTHR24186">
    <property type="entry name" value="PROTEIN PHOSPHATASE 1 REGULATORY SUBUNIT"/>
    <property type="match status" value="1"/>
</dbReference>
<evidence type="ECO:0000259" key="9">
    <source>
        <dbReference type="Pfam" id="PF13962"/>
    </source>
</evidence>
<feature type="non-terminal residue" evidence="10">
    <location>
        <position position="1"/>
    </location>
</feature>
<name>A0A1D1Z8A1_9ARAE</name>
<sequence length="548" mass="60489">RGRELRPMAMDLRLRAHQQAFFSAVRSGDLESLRRLLDGRDGVRAGAEDVTEAAKAAVVAALVAMRNEDGQTGLHVAAESNQGEVFRYLVGLCDLETAAIRSNVGITAFHAAAKCGHTGIVKEFLALWPELCKMCDPTNTSPLYSAAVLDRLDVVKAILDVDESSIRIVRKNGKTSLHTAARIGLHRIVKALIDKDPGVVSIIDKKGQTALHMAVKGRNPDVVEELLFVDRSILNARDKKGNTALHIATRKWRPEMVCLLLSYESIEVNAINNQKETAMDLAEKVPYGEPALEIRVSLHEAGAKHARYVGHVDETSEELRREVSDLKHDLHSQLQQNEQTNKRVTGIAKELRKLHREAVQNTINSVTLVAVLIASIAFMAIFNLPGQYLQDTEDVGKANIAKNIGFRMFCLLNATALFISLAVVVVQITLVAWDTGAQKQVVAVVNKLMWAACVCICGAFLSIAFVDVGKVAPWMAITVTVIGGPMMFATLGIMCFLVFRQYFKFNDDSQRRISRRASGSKSFSWSRYSAFSDPEAFYSDHEKKIYAL</sequence>
<evidence type="ECO:0000256" key="6">
    <source>
        <dbReference type="ARBA" id="ARBA00023136"/>
    </source>
</evidence>
<feature type="transmembrane region" description="Helical" evidence="8">
    <location>
        <begin position="404"/>
        <end position="433"/>
    </location>
</feature>
<feature type="transmembrane region" description="Helical" evidence="8">
    <location>
        <begin position="472"/>
        <end position="499"/>
    </location>
</feature>
<reference evidence="10" key="1">
    <citation type="submission" date="2015-07" db="EMBL/GenBank/DDBJ databases">
        <title>Transcriptome Assembly of Anthurium amnicola.</title>
        <authorList>
            <person name="Suzuki J."/>
        </authorList>
    </citation>
    <scope>NUCLEOTIDE SEQUENCE</scope>
</reference>
<evidence type="ECO:0000256" key="3">
    <source>
        <dbReference type="ARBA" id="ARBA00022737"/>
    </source>
</evidence>
<dbReference type="Pfam" id="PF12796">
    <property type="entry name" value="Ank_2"/>
    <property type="match status" value="2"/>
</dbReference>
<keyword evidence="5 7" id="KW-0040">ANK repeat</keyword>
<dbReference type="InterPro" id="IPR036770">
    <property type="entry name" value="Ankyrin_rpt-contain_sf"/>
</dbReference>
<dbReference type="InterPro" id="IPR026961">
    <property type="entry name" value="PGG_dom"/>
</dbReference>
<dbReference type="Pfam" id="PF13962">
    <property type="entry name" value="PGG"/>
    <property type="match status" value="1"/>
</dbReference>
<evidence type="ECO:0000256" key="2">
    <source>
        <dbReference type="ARBA" id="ARBA00022692"/>
    </source>
</evidence>
<evidence type="ECO:0000256" key="1">
    <source>
        <dbReference type="ARBA" id="ARBA00004141"/>
    </source>
</evidence>
<evidence type="ECO:0000313" key="10">
    <source>
        <dbReference type="EMBL" id="JAT63121.1"/>
    </source>
</evidence>
<evidence type="ECO:0000256" key="4">
    <source>
        <dbReference type="ARBA" id="ARBA00022989"/>
    </source>
</evidence>
<dbReference type="EMBL" id="GDJX01004815">
    <property type="protein sequence ID" value="JAT63121.1"/>
    <property type="molecule type" value="Transcribed_RNA"/>
</dbReference>
<feature type="transmembrane region" description="Helical" evidence="8">
    <location>
        <begin position="362"/>
        <end position="384"/>
    </location>
</feature>
<dbReference type="PROSITE" id="PS50297">
    <property type="entry name" value="ANK_REP_REGION"/>
    <property type="match status" value="2"/>
</dbReference>
<dbReference type="SUPFAM" id="SSF48403">
    <property type="entry name" value="Ankyrin repeat"/>
    <property type="match status" value="1"/>
</dbReference>
<keyword evidence="2 8" id="KW-0812">Transmembrane</keyword>
<gene>
    <name evidence="10" type="primary">At2g01680_0</name>
    <name evidence="10" type="ORF">g.55907</name>
</gene>
<dbReference type="InterPro" id="IPR002110">
    <property type="entry name" value="Ankyrin_rpt"/>
</dbReference>
<dbReference type="SMART" id="SM00248">
    <property type="entry name" value="ANK"/>
    <property type="match status" value="7"/>
</dbReference>
<evidence type="ECO:0000256" key="7">
    <source>
        <dbReference type="PROSITE-ProRule" id="PRU00023"/>
    </source>
</evidence>
<dbReference type="Gene3D" id="1.25.40.20">
    <property type="entry name" value="Ankyrin repeat-containing domain"/>
    <property type="match status" value="2"/>
</dbReference>
<dbReference type="GO" id="GO:0005886">
    <property type="term" value="C:plasma membrane"/>
    <property type="evidence" value="ECO:0007669"/>
    <property type="project" value="TreeGrafter"/>
</dbReference>
<dbReference type="PANTHER" id="PTHR24186:SF2">
    <property type="entry name" value="OS02G0735700 PROTEIN"/>
    <property type="match status" value="1"/>
</dbReference>
<feature type="repeat" description="ANK" evidence="7">
    <location>
        <begin position="206"/>
        <end position="239"/>
    </location>
</feature>
<organism evidence="10">
    <name type="scientific">Anthurium amnicola</name>
    <dbReference type="NCBI Taxonomy" id="1678845"/>
    <lineage>
        <taxon>Eukaryota</taxon>
        <taxon>Viridiplantae</taxon>
        <taxon>Streptophyta</taxon>
        <taxon>Embryophyta</taxon>
        <taxon>Tracheophyta</taxon>
        <taxon>Spermatophyta</taxon>
        <taxon>Magnoliopsida</taxon>
        <taxon>Liliopsida</taxon>
        <taxon>Araceae</taxon>
        <taxon>Pothoideae</taxon>
        <taxon>Potheae</taxon>
        <taxon>Anthurium</taxon>
    </lineage>
</organism>
<feature type="domain" description="PGG" evidence="9">
    <location>
        <begin position="357"/>
        <end position="465"/>
    </location>
</feature>
<dbReference type="Pfam" id="PF00023">
    <property type="entry name" value="Ank"/>
    <property type="match status" value="1"/>
</dbReference>
<keyword evidence="4 8" id="KW-1133">Transmembrane helix</keyword>
<evidence type="ECO:0000256" key="5">
    <source>
        <dbReference type="ARBA" id="ARBA00023043"/>
    </source>
</evidence>
<proteinExistence type="predicted"/>
<protein>
    <submittedName>
        <fullName evidence="10">Ankyrin repeat-containing protein At2g01680</fullName>
    </submittedName>
</protein>
<evidence type="ECO:0000256" key="8">
    <source>
        <dbReference type="SAM" id="Phobius"/>
    </source>
</evidence>
<feature type="repeat" description="ANK" evidence="7">
    <location>
        <begin position="172"/>
        <end position="195"/>
    </location>
</feature>
<feature type="transmembrane region" description="Helical" evidence="8">
    <location>
        <begin position="445"/>
        <end position="466"/>
    </location>
</feature>
<keyword evidence="3" id="KW-0677">Repeat</keyword>
<comment type="subcellular location">
    <subcellularLocation>
        <location evidence="1">Membrane</location>
        <topology evidence="1">Multi-pass membrane protein</topology>
    </subcellularLocation>
</comment>